<feature type="transmembrane region" description="Helical" evidence="7">
    <location>
        <begin position="70"/>
        <end position="94"/>
    </location>
</feature>
<evidence type="ECO:0000256" key="6">
    <source>
        <dbReference type="SAM" id="MobiDB-lite"/>
    </source>
</evidence>
<feature type="transmembrane region" description="Helical" evidence="7">
    <location>
        <begin position="149"/>
        <end position="171"/>
    </location>
</feature>
<keyword evidence="10" id="KW-1185">Reference proteome</keyword>
<feature type="transmembrane region" description="Helical" evidence="7">
    <location>
        <begin position="281"/>
        <end position="304"/>
    </location>
</feature>
<dbReference type="Pfam" id="PF20684">
    <property type="entry name" value="Fung_rhodopsin"/>
    <property type="match status" value="1"/>
</dbReference>
<keyword evidence="4 7" id="KW-0472">Membrane</keyword>
<dbReference type="OrthoDB" id="61113at2759"/>
<dbReference type="GO" id="GO:0016020">
    <property type="term" value="C:membrane"/>
    <property type="evidence" value="ECO:0007669"/>
    <property type="project" value="UniProtKB-SubCell"/>
</dbReference>
<accession>A0A135T5M8</accession>
<proteinExistence type="inferred from homology"/>
<feature type="transmembrane region" description="Helical" evidence="7">
    <location>
        <begin position="26"/>
        <end position="49"/>
    </location>
</feature>
<dbReference type="AlphaFoldDB" id="A0A135T5M8"/>
<reference evidence="9 10" key="1">
    <citation type="submission" date="2014-02" db="EMBL/GenBank/DDBJ databases">
        <title>The genome sequence of Colletotrichum simmondsii CBS122122.</title>
        <authorList>
            <person name="Baroncelli R."/>
            <person name="Thon M.R."/>
        </authorList>
    </citation>
    <scope>NUCLEOTIDE SEQUENCE [LARGE SCALE GENOMIC DNA]</scope>
    <source>
        <strain evidence="9 10">CBS122122</strain>
    </source>
</reference>
<dbReference type="PANTHER" id="PTHR33048:SF47">
    <property type="entry name" value="INTEGRAL MEMBRANE PROTEIN-RELATED"/>
    <property type="match status" value="1"/>
</dbReference>
<dbReference type="InterPro" id="IPR049326">
    <property type="entry name" value="Rhodopsin_dom_fungi"/>
</dbReference>
<comment type="caution">
    <text evidence="9">The sequence shown here is derived from an EMBL/GenBank/DDBJ whole genome shotgun (WGS) entry which is preliminary data.</text>
</comment>
<evidence type="ECO:0000256" key="5">
    <source>
        <dbReference type="ARBA" id="ARBA00038359"/>
    </source>
</evidence>
<feature type="transmembrane region" description="Helical" evidence="7">
    <location>
        <begin position="114"/>
        <end position="137"/>
    </location>
</feature>
<feature type="region of interest" description="Disordered" evidence="6">
    <location>
        <begin position="324"/>
        <end position="352"/>
    </location>
</feature>
<evidence type="ECO:0000256" key="3">
    <source>
        <dbReference type="ARBA" id="ARBA00022989"/>
    </source>
</evidence>
<dbReference type="EMBL" id="JFBX01000279">
    <property type="protein sequence ID" value="KXH43424.1"/>
    <property type="molecule type" value="Genomic_DNA"/>
</dbReference>
<feature type="transmembrane region" description="Helical" evidence="7">
    <location>
        <begin position="239"/>
        <end position="261"/>
    </location>
</feature>
<protein>
    <recommendedName>
        <fullName evidence="8">Rhodopsin domain-containing protein</fullName>
    </recommendedName>
</protein>
<comment type="subcellular location">
    <subcellularLocation>
        <location evidence="1">Membrane</location>
        <topology evidence="1">Multi-pass membrane protein</topology>
    </subcellularLocation>
</comment>
<dbReference type="Proteomes" id="UP000070328">
    <property type="component" value="Unassembled WGS sequence"/>
</dbReference>
<evidence type="ECO:0000259" key="8">
    <source>
        <dbReference type="Pfam" id="PF20684"/>
    </source>
</evidence>
<gene>
    <name evidence="9" type="ORF">CSIM01_11934</name>
</gene>
<dbReference type="PANTHER" id="PTHR33048">
    <property type="entry name" value="PTH11-LIKE INTEGRAL MEMBRANE PROTEIN (AFU_ORTHOLOGUE AFUA_5G11245)"/>
    <property type="match status" value="1"/>
</dbReference>
<name>A0A135T5M8_9PEZI</name>
<evidence type="ECO:0000313" key="9">
    <source>
        <dbReference type="EMBL" id="KXH43424.1"/>
    </source>
</evidence>
<feature type="domain" description="Rhodopsin" evidence="8">
    <location>
        <begin position="53"/>
        <end position="305"/>
    </location>
</feature>
<organism evidence="9 10">
    <name type="scientific">Colletotrichum simmondsii</name>
    <dbReference type="NCBI Taxonomy" id="703756"/>
    <lineage>
        <taxon>Eukaryota</taxon>
        <taxon>Fungi</taxon>
        <taxon>Dikarya</taxon>
        <taxon>Ascomycota</taxon>
        <taxon>Pezizomycotina</taxon>
        <taxon>Sordariomycetes</taxon>
        <taxon>Hypocreomycetidae</taxon>
        <taxon>Glomerellales</taxon>
        <taxon>Glomerellaceae</taxon>
        <taxon>Colletotrichum</taxon>
        <taxon>Colletotrichum acutatum species complex</taxon>
    </lineage>
</organism>
<evidence type="ECO:0000256" key="4">
    <source>
        <dbReference type="ARBA" id="ARBA00023136"/>
    </source>
</evidence>
<evidence type="ECO:0000313" key="10">
    <source>
        <dbReference type="Proteomes" id="UP000070328"/>
    </source>
</evidence>
<evidence type="ECO:0000256" key="1">
    <source>
        <dbReference type="ARBA" id="ARBA00004141"/>
    </source>
</evidence>
<evidence type="ECO:0000256" key="2">
    <source>
        <dbReference type="ARBA" id="ARBA00022692"/>
    </source>
</evidence>
<keyword evidence="2 7" id="KW-0812">Transmembrane</keyword>
<keyword evidence="3 7" id="KW-1133">Transmembrane helix</keyword>
<feature type="transmembrane region" description="Helical" evidence="7">
    <location>
        <begin position="208"/>
        <end position="227"/>
    </location>
</feature>
<evidence type="ECO:0000256" key="7">
    <source>
        <dbReference type="SAM" id="Phobius"/>
    </source>
</evidence>
<comment type="similarity">
    <text evidence="5">Belongs to the SAT4 family.</text>
</comment>
<dbReference type="InterPro" id="IPR052337">
    <property type="entry name" value="SAT4-like"/>
</dbReference>
<sequence>MTSFMELVGKVNNLNDPRPALNQKPVMLGIVISFLNIILICVMQILALLCAGMRLWTRIFIVRAVGWDDFFLVLVMISISVGSIGTCICMDYGLGDHILYIQYDRFIKFMKYQIFYVCNGTLPISTSLIKVAILLQYLRIFERGSKSRLLTYIMICLVAMWGAAFMFLAWVPCIPVAAYWDWSIPTTRRWGFGTQVAEELIRTYEAHATSNMILDFIIFAIPLPLYFNTEANKRSRKTVLGLFLLGSLVLMLSAWRLVSLVRSRAGTYPTFDPTWAAPGPMALSILEIDMAAICASLPVFWPVLQNSMGMIFVTHEVKVTTETVETTRSRDDDECLELSNGGAGSNGSFSFSQQSPALDTEGLIEQYKQQTDIFGSYLKGKTTTDVETVPTPLRDMPPAKEPELFGSYLKGKTTTDVNADPTTKMV</sequence>